<dbReference type="AlphaFoldDB" id="A0A2P5P8R0"/>
<dbReference type="InterPro" id="IPR036388">
    <property type="entry name" value="WH-like_DNA-bd_sf"/>
</dbReference>
<dbReference type="PANTHER" id="PTHR35807:SF2">
    <property type="entry name" value="TRANSCRIPTIONAL ACTIVATOR DOMAIN"/>
    <property type="match status" value="1"/>
</dbReference>
<evidence type="ECO:0000256" key="1">
    <source>
        <dbReference type="PROSITE-ProRule" id="PRU00339"/>
    </source>
</evidence>
<dbReference type="Gene3D" id="1.25.40.10">
    <property type="entry name" value="Tetratricopeptide repeat domain"/>
    <property type="match status" value="3"/>
</dbReference>
<evidence type="ECO:0000313" key="3">
    <source>
        <dbReference type="EMBL" id="PPD58679.1"/>
    </source>
</evidence>
<keyword evidence="1" id="KW-0802">TPR repeat</keyword>
<feature type="repeat" description="TPR" evidence="1">
    <location>
        <begin position="139"/>
        <end position="172"/>
    </location>
</feature>
<dbReference type="InterPro" id="IPR051677">
    <property type="entry name" value="AfsR-DnrI-RedD_regulator"/>
</dbReference>
<dbReference type="EMBL" id="JQAN02000006">
    <property type="protein sequence ID" value="PPD58679.1"/>
    <property type="molecule type" value="Genomic_DNA"/>
</dbReference>
<comment type="caution">
    <text evidence="3">The sequence shown here is derived from an EMBL/GenBank/DDBJ whole genome shotgun (WGS) entry which is preliminary data.</text>
</comment>
<dbReference type="OrthoDB" id="134937at2"/>
<dbReference type="Gene3D" id="1.10.10.10">
    <property type="entry name" value="Winged helix-like DNA-binding domain superfamily/Winged helix DNA-binding domain"/>
    <property type="match status" value="1"/>
</dbReference>
<dbReference type="Proteomes" id="UP000235653">
    <property type="component" value="Unassembled WGS sequence"/>
</dbReference>
<dbReference type="Pfam" id="PF03704">
    <property type="entry name" value="BTAD"/>
    <property type="match status" value="1"/>
</dbReference>
<gene>
    <name evidence="3" type="ORF">JP09_002040</name>
</gene>
<dbReference type="SMART" id="SM01043">
    <property type="entry name" value="BTAD"/>
    <property type="match status" value="1"/>
</dbReference>
<evidence type="ECO:0000259" key="2">
    <source>
        <dbReference type="SMART" id="SM01043"/>
    </source>
</evidence>
<feature type="domain" description="Bacterial transcriptional activator" evidence="2">
    <location>
        <begin position="566"/>
        <end position="703"/>
    </location>
</feature>
<name>A0A2P5P8R0_9CHLR</name>
<keyword evidence="4" id="KW-1185">Reference proteome</keyword>
<dbReference type="InterPro" id="IPR005158">
    <property type="entry name" value="BTAD"/>
</dbReference>
<dbReference type="SUPFAM" id="SSF48452">
    <property type="entry name" value="TPR-like"/>
    <property type="match status" value="3"/>
</dbReference>
<dbReference type="InterPro" id="IPR019734">
    <property type="entry name" value="TPR_rpt"/>
</dbReference>
<dbReference type="InterPro" id="IPR011990">
    <property type="entry name" value="TPR-like_helical_dom_sf"/>
</dbReference>
<accession>A0A2P5P8R0</accession>
<reference evidence="3 4" key="1">
    <citation type="journal article" date="2017" name="ISME J.">
        <title>Grape pomace compost harbors organohalide-respiring Dehalogenimonas species with novel reductive dehalogenase genes.</title>
        <authorList>
            <person name="Yang Y."/>
            <person name="Higgins S.A."/>
            <person name="Yan J."/>
            <person name="Simsir B."/>
            <person name="Chourey K."/>
            <person name="Iyer R."/>
            <person name="Hettich R.L."/>
            <person name="Baldwin B."/>
            <person name="Ogles D.M."/>
            <person name="Loffler F.E."/>
        </authorList>
    </citation>
    <scope>NUCLEOTIDE SEQUENCE [LARGE SCALE GENOMIC DNA]</scope>
    <source>
        <strain evidence="3 4">GP</strain>
    </source>
</reference>
<evidence type="ECO:0000313" key="4">
    <source>
        <dbReference type="Proteomes" id="UP000235653"/>
    </source>
</evidence>
<dbReference type="SMART" id="SM00028">
    <property type="entry name" value="TPR"/>
    <property type="match status" value="8"/>
</dbReference>
<dbReference type="PANTHER" id="PTHR35807">
    <property type="entry name" value="TRANSCRIPTIONAL REGULATOR REDD-RELATED"/>
    <property type="match status" value="1"/>
</dbReference>
<protein>
    <submittedName>
        <fullName evidence="3">Tetratricopeptide repeat protein</fullName>
    </submittedName>
</protein>
<sequence length="705" mass="79788">MDNSINKRIDECLESSRFTETAGLIKSVSKYLLNCGDYSSLLLWNSKFPNDVLKDDFELSIIFAQSLIHTGEVHQAGRILTSFIENTVNAPGSFAFLISAYIWRSAAHRLSGNLENAISDSTKAISLLDKSEGHNDLKASAHFRLGNCLIDTGNLEDAIHQLKLALDLSTDTFDLDLIARIQNSLGAAYMRLGNITKAAIHLEYAREAWAKTSNLGALASTMNNLAYIFQRLGQLARASDILQTSLDYARSAHATRLEASILIALGVVQRDLGELEQSTETLTLALGVSRQAMEKSFVSWAKAELGDTYRRAKKYSRSVGILNEAITQAQEQNQVMEIEIFRVSLGASQFLEGDHEKGLDLLTRTSEKLESLGDQEALARCYFFLACSNFSIKEFDKTITWLNKTYQLAKKIGYHEYLVNDGQDFPLVIQLAASKQIGGNFFGKIQERIKTRKIEKRKTIAGVEIPLPFEIEVAALGTSSVRIFSKSVGDAEWRSQRAKELFIYLFCHPNQTAEQIMAALWPDQSPSKALSNFHTSLYRARRATSPSIIVMNDGHYLINKDLRIYFDVSDFIQLMEPKLPDEEDSIFYERLGQAINVYRGAFLEGLQSEWIETVRRELEEKYLRTLSILACYYRKQKQFLKAIPIIEKATRVDEFQDDLYCDLVECHIALGDRLSALRVYQRYHSKILREIGSEPSSRFLELLKR</sequence>
<proteinExistence type="predicted"/>
<dbReference type="Pfam" id="PF13424">
    <property type="entry name" value="TPR_12"/>
    <property type="match status" value="2"/>
</dbReference>
<dbReference type="PROSITE" id="PS50005">
    <property type="entry name" value="TPR"/>
    <property type="match status" value="1"/>
</dbReference>
<dbReference type="RefSeq" id="WP_102330163.1">
    <property type="nucleotide sequence ID" value="NZ_CP058566.2"/>
</dbReference>
<organism evidence="3 4">
    <name type="scientific">Dehalogenimonas etheniformans</name>
    <dbReference type="NCBI Taxonomy" id="1536648"/>
    <lineage>
        <taxon>Bacteria</taxon>
        <taxon>Bacillati</taxon>
        <taxon>Chloroflexota</taxon>
        <taxon>Dehalococcoidia</taxon>
        <taxon>Dehalococcoidales</taxon>
        <taxon>Dehalococcoidaceae</taxon>
        <taxon>Dehalogenimonas</taxon>
    </lineage>
</organism>